<evidence type="ECO:0000259" key="7">
    <source>
        <dbReference type="Pfam" id="PF06271"/>
    </source>
</evidence>
<keyword evidence="5 6" id="KW-0472">Membrane</keyword>
<feature type="transmembrane region" description="Helical" evidence="6">
    <location>
        <begin position="45"/>
        <end position="63"/>
    </location>
</feature>
<evidence type="ECO:0000313" key="9">
    <source>
        <dbReference type="Proteomes" id="UP001625374"/>
    </source>
</evidence>
<feature type="transmembrane region" description="Helical" evidence="6">
    <location>
        <begin position="100"/>
        <end position="119"/>
    </location>
</feature>
<dbReference type="RefSeq" id="WP_407142435.1">
    <property type="nucleotide sequence ID" value="NZ_JBGQQI010000070.1"/>
</dbReference>
<dbReference type="Proteomes" id="UP001625374">
    <property type="component" value="Unassembled WGS sequence"/>
</dbReference>
<evidence type="ECO:0000256" key="1">
    <source>
        <dbReference type="ARBA" id="ARBA00004651"/>
    </source>
</evidence>
<keyword evidence="2" id="KW-1003">Cell membrane</keyword>
<reference evidence="8 9" key="1">
    <citation type="submission" date="2024-08" db="EMBL/GenBank/DDBJ databases">
        <authorList>
            <person name="Arias E."/>
        </authorList>
    </citation>
    <scope>NUCLEOTIDE SEQUENCE [LARGE SCALE GENOMIC DNA]</scope>
    <source>
        <strain evidence="8 9">FAM 24106</strain>
    </source>
</reference>
<keyword evidence="4 6" id="KW-1133">Transmembrane helix</keyword>
<dbReference type="PANTHER" id="PTHR36115">
    <property type="entry name" value="PROLINE-RICH ANTIGEN HOMOLOG-RELATED"/>
    <property type="match status" value="1"/>
</dbReference>
<keyword evidence="3 6" id="KW-0812">Transmembrane</keyword>
<dbReference type="EMBL" id="JBGQQK010000068">
    <property type="protein sequence ID" value="MFL2104024.1"/>
    <property type="molecule type" value="Genomic_DNA"/>
</dbReference>
<evidence type="ECO:0000256" key="5">
    <source>
        <dbReference type="ARBA" id="ARBA00023136"/>
    </source>
</evidence>
<organism evidence="8 9">
    <name type="scientific">Marinilactibacillus psychrotolerans</name>
    <dbReference type="NCBI Taxonomy" id="191770"/>
    <lineage>
        <taxon>Bacteria</taxon>
        <taxon>Bacillati</taxon>
        <taxon>Bacillota</taxon>
        <taxon>Bacilli</taxon>
        <taxon>Lactobacillales</taxon>
        <taxon>Carnobacteriaceae</taxon>
        <taxon>Marinilactibacillus</taxon>
    </lineage>
</organism>
<dbReference type="InterPro" id="IPR051791">
    <property type="entry name" value="Pra-immunoreactive"/>
</dbReference>
<evidence type="ECO:0000256" key="2">
    <source>
        <dbReference type="ARBA" id="ARBA00022475"/>
    </source>
</evidence>
<dbReference type="PANTHER" id="PTHR36115:SF9">
    <property type="entry name" value="LMO1584 PROTEIN"/>
    <property type="match status" value="1"/>
</dbReference>
<dbReference type="Pfam" id="PF06271">
    <property type="entry name" value="RDD"/>
    <property type="match status" value="1"/>
</dbReference>
<feature type="domain" description="RDD" evidence="7">
    <location>
        <begin position="7"/>
        <end position="132"/>
    </location>
</feature>
<gene>
    <name evidence="8" type="ORF">ACEN37_12350</name>
</gene>
<name>A0ABW8UQ95_9LACT</name>
<comment type="caution">
    <text evidence="8">The sequence shown here is derived from an EMBL/GenBank/DDBJ whole genome shotgun (WGS) entry which is preliminary data.</text>
</comment>
<evidence type="ECO:0000256" key="4">
    <source>
        <dbReference type="ARBA" id="ARBA00022989"/>
    </source>
</evidence>
<evidence type="ECO:0000256" key="3">
    <source>
        <dbReference type="ARBA" id="ARBA00022692"/>
    </source>
</evidence>
<evidence type="ECO:0000313" key="8">
    <source>
        <dbReference type="EMBL" id="MFL2104024.1"/>
    </source>
</evidence>
<keyword evidence="9" id="KW-1185">Reference proteome</keyword>
<dbReference type="InterPro" id="IPR010432">
    <property type="entry name" value="RDD"/>
</dbReference>
<sequence length="139" mass="15573">MPELERAGFGIRVLAGIVDSIIIVLPIGMMIYLSTGEILINWTQGLAFNLTYLFYLTFLPVYWNGYVIGKKIMNIRIVKLDGTDLSLSDMVMREVIGKVLLGYATFGITTVISGLMVLLRHDKRAIHDLLAGTFVENEF</sequence>
<feature type="transmembrane region" description="Helical" evidence="6">
    <location>
        <begin position="12"/>
        <end position="33"/>
    </location>
</feature>
<protein>
    <submittedName>
        <fullName evidence="8">RDD family protein</fullName>
    </submittedName>
</protein>
<proteinExistence type="predicted"/>
<accession>A0ABW8UQ95</accession>
<comment type="subcellular location">
    <subcellularLocation>
        <location evidence="1">Cell membrane</location>
        <topology evidence="1">Multi-pass membrane protein</topology>
    </subcellularLocation>
</comment>
<evidence type="ECO:0000256" key="6">
    <source>
        <dbReference type="SAM" id="Phobius"/>
    </source>
</evidence>